<organism evidence="2 3">
    <name type="scientific">Rhodopirellula sallentina SM41</name>
    <dbReference type="NCBI Taxonomy" id="1263870"/>
    <lineage>
        <taxon>Bacteria</taxon>
        <taxon>Pseudomonadati</taxon>
        <taxon>Planctomycetota</taxon>
        <taxon>Planctomycetia</taxon>
        <taxon>Pirellulales</taxon>
        <taxon>Pirellulaceae</taxon>
        <taxon>Rhodopirellula</taxon>
    </lineage>
</organism>
<reference evidence="2 3" key="1">
    <citation type="journal article" date="2013" name="Mar. Genomics">
        <title>Expression of sulfatases in Rhodopirellula baltica and the diversity of sulfatases in the genus Rhodopirellula.</title>
        <authorList>
            <person name="Wegner C.E."/>
            <person name="Richter-Heitmann T."/>
            <person name="Klindworth A."/>
            <person name="Klockow C."/>
            <person name="Richter M."/>
            <person name="Achstetter T."/>
            <person name="Glockner F.O."/>
            <person name="Harder J."/>
        </authorList>
    </citation>
    <scope>NUCLEOTIDE SEQUENCE [LARGE SCALE GENOMIC DNA]</scope>
    <source>
        <strain evidence="2 3">SM41</strain>
    </source>
</reference>
<evidence type="ECO:0000313" key="2">
    <source>
        <dbReference type="EMBL" id="EMI55318.1"/>
    </source>
</evidence>
<dbReference type="PATRIC" id="fig|1263870.3.peg.3425"/>
<keyword evidence="1" id="KW-0812">Transmembrane</keyword>
<dbReference type="RefSeq" id="WP_008680111.1">
    <property type="nucleotide sequence ID" value="NZ_ANOH01000219.1"/>
</dbReference>
<dbReference type="EMBL" id="ANOH01000219">
    <property type="protein sequence ID" value="EMI55318.1"/>
    <property type="molecule type" value="Genomic_DNA"/>
</dbReference>
<keyword evidence="1" id="KW-0472">Membrane</keyword>
<keyword evidence="3" id="KW-1185">Reference proteome</keyword>
<feature type="transmembrane region" description="Helical" evidence="1">
    <location>
        <begin position="12"/>
        <end position="36"/>
    </location>
</feature>
<evidence type="ECO:0000256" key="1">
    <source>
        <dbReference type="SAM" id="Phobius"/>
    </source>
</evidence>
<dbReference type="Proteomes" id="UP000011885">
    <property type="component" value="Unassembled WGS sequence"/>
</dbReference>
<protein>
    <submittedName>
        <fullName evidence="2">Uncharacterized protein</fullName>
    </submittedName>
</protein>
<name>M5UH20_9BACT</name>
<evidence type="ECO:0000313" key="3">
    <source>
        <dbReference type="Proteomes" id="UP000011885"/>
    </source>
</evidence>
<keyword evidence="1" id="KW-1133">Transmembrane helix</keyword>
<dbReference type="AlphaFoldDB" id="M5UH20"/>
<sequence length="551" mass="60370">MVRKDVETVSLSFLDLLSCALGGVILLMLIFTAVMYGKYSHRKSLVLYANVGNVDDVDVFAVKPSGDEIPLLSEKGSGLLYMIQERPEFGDWQLIAKRTKPDSSTQTESTRFEAVTTVLSAEVDSAVFVTNWMPFDDALTQARKSAIALSSARRKKFLDANTLKELQSGVFSICSSVNNRGRTIDENNLKRKRVSLACESILKDLAGTDSDKIEELVGGVFFTAFGVSGVTAEGRPDHRDRFPPVRRSVHLLAVLCALHSGLNNEQGTAKTAAAVSIKSIIGEYLYLCRGCDLLPVGTTETKESGLTHESVLAYQVILFRNRVPSSRTVDLVRLCLSASVQPDLTKSSNVAQFDVRYRNAAGLPSVLKQRYEEMKDVPYSRWFAATLCDLLAEDIVQDGGLASAQGLRLLNPIVERDSQLDLSKTLVSTKATPSLVLLAAMNGPEVRRLPLSERVSLAESLSENVRSDGLRYLRDQQPLLLQQAGAEALLALRELATAPFVVEPVNLHWGGIWETRPKISVKLSDTQHGKPILAFSVTQDDLLIERDGDGA</sequence>
<gene>
    <name evidence="2" type="ORF">RSSM_03224</name>
</gene>
<comment type="caution">
    <text evidence="2">The sequence shown here is derived from an EMBL/GenBank/DDBJ whole genome shotgun (WGS) entry which is preliminary data.</text>
</comment>
<accession>M5UH20</accession>
<proteinExistence type="predicted"/>